<organism evidence="9 10">
    <name type="scientific">Mycena sanguinolenta</name>
    <dbReference type="NCBI Taxonomy" id="230812"/>
    <lineage>
        <taxon>Eukaryota</taxon>
        <taxon>Fungi</taxon>
        <taxon>Dikarya</taxon>
        <taxon>Basidiomycota</taxon>
        <taxon>Agaricomycotina</taxon>
        <taxon>Agaricomycetes</taxon>
        <taxon>Agaricomycetidae</taxon>
        <taxon>Agaricales</taxon>
        <taxon>Marasmiineae</taxon>
        <taxon>Mycenaceae</taxon>
        <taxon>Mycena</taxon>
    </lineage>
</organism>
<dbReference type="PROSITE" id="PS51751">
    <property type="entry name" value="EXPERA"/>
    <property type="match status" value="1"/>
</dbReference>
<protein>
    <recommendedName>
        <fullName evidence="7">Efficient mitochondria targeting-associated protein 19</fullName>
    </recommendedName>
</protein>
<keyword evidence="6 7" id="KW-0472">Membrane</keyword>
<keyword evidence="3 7" id="KW-0812">Transmembrane</keyword>
<evidence type="ECO:0000259" key="8">
    <source>
        <dbReference type="PROSITE" id="PS51751"/>
    </source>
</evidence>
<evidence type="ECO:0000256" key="2">
    <source>
        <dbReference type="ARBA" id="ARBA00009096"/>
    </source>
</evidence>
<dbReference type="AlphaFoldDB" id="A0A8H6ZIR7"/>
<evidence type="ECO:0000256" key="7">
    <source>
        <dbReference type="PIRNR" id="PIRNR031032"/>
    </source>
</evidence>
<keyword evidence="5 7" id="KW-1133">Transmembrane helix</keyword>
<dbReference type="Pfam" id="PF05241">
    <property type="entry name" value="EBP"/>
    <property type="match status" value="1"/>
</dbReference>
<reference evidence="9" key="1">
    <citation type="submission" date="2020-05" db="EMBL/GenBank/DDBJ databases">
        <title>Mycena genomes resolve the evolution of fungal bioluminescence.</title>
        <authorList>
            <person name="Tsai I.J."/>
        </authorList>
    </citation>
    <scope>NUCLEOTIDE SEQUENCE</scope>
    <source>
        <strain evidence="9">160909Yilan</strain>
    </source>
</reference>
<keyword evidence="10" id="KW-1185">Reference proteome</keyword>
<sequence length="190" mass="21186">MAPTPLTSRPLDLVYFSFFVTHIFASLCIDFQALYPPALVPGFLRTFAEWYISTSNDPFLKVMFGLSNDPLIWFKSFLFLEVFFQFPTFFIAARGLLNDSKKHYVLMLVYGASTATTVWPCVLTLLAIPEPSPAALASGIATLTPDQRVMLLASYVPFFLLPLLMTADMAFRLHGIVGDTLASREAAKIK</sequence>
<name>A0A8H6ZIR7_9AGAR</name>
<evidence type="ECO:0000313" key="9">
    <source>
        <dbReference type="EMBL" id="KAF7377671.1"/>
    </source>
</evidence>
<comment type="caution">
    <text evidence="9">The sequence shown here is derived from an EMBL/GenBank/DDBJ whole genome shotgun (WGS) entry which is preliminary data.</text>
</comment>
<comment type="subcellular location">
    <subcellularLocation>
        <location evidence="1">Endoplasmic reticulum membrane</location>
        <topology evidence="1">Multi-pass membrane protein</topology>
    </subcellularLocation>
</comment>
<dbReference type="OrthoDB" id="433124at2759"/>
<dbReference type="InterPro" id="IPR033118">
    <property type="entry name" value="EXPERA"/>
</dbReference>
<dbReference type="PANTHER" id="PTHR31204">
    <property type="entry name" value="SIGMA INTRACELLULAR RECEPTOR 2"/>
    <property type="match status" value="1"/>
</dbReference>
<keyword evidence="4 7" id="KW-0256">Endoplasmic reticulum</keyword>
<proteinExistence type="inferred from homology"/>
<dbReference type="InterPro" id="IPR016964">
    <property type="entry name" value="Sigma2_recept"/>
</dbReference>
<dbReference type="InterPro" id="IPR051987">
    <property type="entry name" value="Sigma-2_receptor-like"/>
</dbReference>
<feature type="domain" description="EXPERA" evidence="8">
    <location>
        <begin position="11"/>
        <end position="166"/>
    </location>
</feature>
<evidence type="ECO:0000256" key="5">
    <source>
        <dbReference type="ARBA" id="ARBA00022989"/>
    </source>
</evidence>
<evidence type="ECO:0000256" key="1">
    <source>
        <dbReference type="ARBA" id="ARBA00004477"/>
    </source>
</evidence>
<feature type="transmembrane region" description="Helical" evidence="7">
    <location>
        <begin position="72"/>
        <end position="92"/>
    </location>
</feature>
<evidence type="ECO:0000256" key="4">
    <source>
        <dbReference type="ARBA" id="ARBA00022824"/>
    </source>
</evidence>
<feature type="transmembrane region" description="Helical" evidence="7">
    <location>
        <begin position="104"/>
        <end position="128"/>
    </location>
</feature>
<dbReference type="PIRSF" id="PIRSF031032">
    <property type="entry name" value="TMP_97_prd"/>
    <property type="match status" value="1"/>
</dbReference>
<dbReference type="Proteomes" id="UP000623467">
    <property type="component" value="Unassembled WGS sequence"/>
</dbReference>
<gene>
    <name evidence="9" type="ORF">MSAN_00190000</name>
</gene>
<dbReference type="GO" id="GO:0005789">
    <property type="term" value="C:endoplasmic reticulum membrane"/>
    <property type="evidence" value="ECO:0007669"/>
    <property type="project" value="UniProtKB-SubCell"/>
</dbReference>
<evidence type="ECO:0000256" key="3">
    <source>
        <dbReference type="ARBA" id="ARBA00022692"/>
    </source>
</evidence>
<dbReference type="PANTHER" id="PTHR31204:SF1">
    <property type="entry name" value="SIGMA INTRACELLULAR RECEPTOR 2"/>
    <property type="match status" value="1"/>
</dbReference>
<dbReference type="EMBL" id="JACAZH010000001">
    <property type="protein sequence ID" value="KAF7377671.1"/>
    <property type="molecule type" value="Genomic_DNA"/>
</dbReference>
<accession>A0A8H6ZIR7</accession>
<evidence type="ECO:0000256" key="6">
    <source>
        <dbReference type="ARBA" id="ARBA00023136"/>
    </source>
</evidence>
<feature type="transmembrane region" description="Helical" evidence="7">
    <location>
        <begin position="148"/>
        <end position="167"/>
    </location>
</feature>
<comment type="similarity">
    <text evidence="2">Belongs to the TMEM97/sigma-2 receptor family.</text>
</comment>
<evidence type="ECO:0000313" key="10">
    <source>
        <dbReference type="Proteomes" id="UP000623467"/>
    </source>
</evidence>
<feature type="transmembrane region" description="Helical" evidence="7">
    <location>
        <begin position="12"/>
        <end position="35"/>
    </location>
</feature>